<protein>
    <submittedName>
        <fullName evidence="2">PepSY domain-containing protein</fullName>
    </submittedName>
</protein>
<sequence>MRQNENDRPGGEFAASARRPINTRLNRLKNRRKLWLDVHLWLGLTLGFLLAIYGLTGSILVFHAEIDEWLNPKLLTVEPPERTAAYRPLAEIFAAGRSAMPNNANHTFATYPRNDEAAFRLSYSVPSGIDANKSWQVYVDPYTSEVIGKRLMVSSGRWLPHTFIGFVFRLHYDLLLPEDISPVIVGLSSALLIISVLTGLIVWWPLTGKWRNALTIKRRASGERLNYDLHKTSGFYTALIMLPVLFSGIYMVLPHNVVPVLELFSPVTYRYWFKSVPVDGLEPIAMDRAIAIADERYPNGRPHWIYGAPGAEDTYTVCKDDVDRPGSWIQRVCVVIDRYSGRVLDVDDPAIGTAGEVFTHWQWPLHSGQAFGITGRILVFLTGLACPLLFVTGVIRWLQKRRGANSKTRSPDGV</sequence>
<evidence type="ECO:0000256" key="1">
    <source>
        <dbReference type="SAM" id="Phobius"/>
    </source>
</evidence>
<dbReference type="InterPro" id="IPR005625">
    <property type="entry name" value="PepSY-ass_TM"/>
</dbReference>
<name>A0A4P9USZ8_METBY</name>
<keyword evidence="1" id="KW-1133">Transmembrane helix</keyword>
<dbReference type="PANTHER" id="PTHR34219">
    <property type="entry name" value="IRON-REGULATED INNER MEMBRANE PROTEIN-RELATED"/>
    <property type="match status" value="1"/>
</dbReference>
<feature type="transmembrane region" description="Helical" evidence="1">
    <location>
        <begin position="34"/>
        <end position="62"/>
    </location>
</feature>
<dbReference type="EMBL" id="CP035467">
    <property type="protein sequence ID" value="QCW84668.1"/>
    <property type="molecule type" value="Genomic_DNA"/>
</dbReference>
<dbReference type="STRING" id="675511.GCA_000341735_02632"/>
<keyword evidence="3" id="KW-1185">Reference proteome</keyword>
<evidence type="ECO:0000313" key="3">
    <source>
        <dbReference type="Proteomes" id="UP000305881"/>
    </source>
</evidence>
<dbReference type="RefSeq" id="WP_017841136.1">
    <property type="nucleotide sequence ID" value="NZ_CP035467.1"/>
</dbReference>
<organism evidence="2 3">
    <name type="scientific">Methylotuvimicrobium buryatense</name>
    <name type="common">Methylomicrobium buryatense</name>
    <dbReference type="NCBI Taxonomy" id="95641"/>
    <lineage>
        <taxon>Bacteria</taxon>
        <taxon>Pseudomonadati</taxon>
        <taxon>Pseudomonadota</taxon>
        <taxon>Gammaproteobacteria</taxon>
        <taxon>Methylococcales</taxon>
        <taxon>Methylococcaceae</taxon>
        <taxon>Methylotuvimicrobium</taxon>
    </lineage>
</organism>
<proteinExistence type="predicted"/>
<dbReference type="Pfam" id="PF03929">
    <property type="entry name" value="PepSY_TM"/>
    <property type="match status" value="1"/>
</dbReference>
<feature type="transmembrane region" description="Helical" evidence="1">
    <location>
        <begin position="377"/>
        <end position="398"/>
    </location>
</feature>
<evidence type="ECO:0000313" key="2">
    <source>
        <dbReference type="EMBL" id="QCW84668.1"/>
    </source>
</evidence>
<feature type="transmembrane region" description="Helical" evidence="1">
    <location>
        <begin position="234"/>
        <end position="253"/>
    </location>
</feature>
<dbReference type="OrthoDB" id="5294804at2"/>
<dbReference type="PANTHER" id="PTHR34219:SF3">
    <property type="entry name" value="BLL7967 PROTEIN"/>
    <property type="match status" value="1"/>
</dbReference>
<accession>A0A4P9USZ8</accession>
<dbReference type="Proteomes" id="UP000305881">
    <property type="component" value="Chromosome"/>
</dbReference>
<feature type="transmembrane region" description="Helical" evidence="1">
    <location>
        <begin position="180"/>
        <end position="204"/>
    </location>
</feature>
<reference evidence="3" key="1">
    <citation type="journal article" date="2019" name="J. Bacteriol.">
        <title>A Mutagenic Screen Identifies a TonB-Dependent Receptor Required for the Lanthanide Metal Switch in the Type I Methanotroph 'Methylotuvimicrobium buryatense' 5GB1C.</title>
        <authorList>
            <person name="Groom J.D."/>
            <person name="Ford S.M."/>
            <person name="Pesesky M.W."/>
            <person name="Lidstrom M.E."/>
        </authorList>
    </citation>
    <scope>NUCLEOTIDE SEQUENCE [LARGE SCALE GENOMIC DNA]</scope>
    <source>
        <strain evidence="3">5GB1C</strain>
    </source>
</reference>
<dbReference type="AlphaFoldDB" id="A0A4P9USZ8"/>
<keyword evidence="1" id="KW-0472">Membrane</keyword>
<dbReference type="KEGG" id="mbur:EQU24_01870"/>
<keyword evidence="1" id="KW-0812">Transmembrane</keyword>
<gene>
    <name evidence="2" type="ORF">EQU24_01870</name>
</gene>